<feature type="compositionally biased region" description="Basic residues" evidence="1">
    <location>
        <begin position="394"/>
        <end position="407"/>
    </location>
</feature>
<gene>
    <name evidence="2" type="ORF">ZOSMA_121G00600</name>
</gene>
<keyword evidence="3" id="KW-1185">Reference proteome</keyword>
<protein>
    <submittedName>
        <fullName evidence="2">Uncharacterized protein</fullName>
    </submittedName>
</protein>
<dbReference type="AlphaFoldDB" id="A0A0K9Q167"/>
<evidence type="ECO:0000313" key="2">
    <source>
        <dbReference type="EMBL" id="KMZ74884.1"/>
    </source>
</evidence>
<feature type="compositionally biased region" description="Polar residues" evidence="1">
    <location>
        <begin position="444"/>
        <end position="458"/>
    </location>
</feature>
<feature type="compositionally biased region" description="Polar residues" evidence="1">
    <location>
        <begin position="1"/>
        <end position="11"/>
    </location>
</feature>
<sequence length="525" mass="57431">MDINITNSTGPGANGSHKQPDNPRNEIISGNVEVESETEKLESRGFTVDEQMASNEEDSTGKNAESKVVDEASQSQREEGATHATKDGRLGIDRLASTAKDPMGTDSLESPTERRREGGDRRGEGGNKTMTRMAVSGTENQNSTGHGCDNGSAAETIAAYRVRDGLGKKMNSGQANLKGANRNQINSTQGATEPNHVGLDQVNLDQRQIPNLTLTRHVKKRVVKVFTSRPPNTAKEGKTKTIVGSTNDPTRPARPEKIDSFKLSRANQSRREANVGRNTGQNPMTTRAAVNRTANRVEDDAKTPLQLAKRVRSPDNSSGGTVRKRKREDGETEEREIEDGARTETEQLEEVEEEGLTRQIEESTPEPNSKSSSKGSRSRHKVPSSPGTHSPKSTGKKLSKNKIKQRARREAGRNATEITVKEIAAKSREDYLIVPGKDREDQPSETPTETVDYSTTTGWDEDSDFKDAIEEDEDSDSDYELGDVVWRRSPTEVGRDDDHQTEMLRRPQATPGSTTRGGESGGGEV</sequence>
<accession>A0A0K9Q167</accession>
<feature type="compositionally biased region" description="Basic and acidic residues" evidence="1">
    <location>
        <begin position="64"/>
        <end position="92"/>
    </location>
</feature>
<feature type="compositionally biased region" description="Polar residues" evidence="1">
    <location>
        <begin position="276"/>
        <end position="285"/>
    </location>
</feature>
<evidence type="ECO:0000256" key="1">
    <source>
        <dbReference type="SAM" id="MobiDB-lite"/>
    </source>
</evidence>
<reference evidence="3" key="1">
    <citation type="journal article" date="2016" name="Nature">
        <title>The genome of the seagrass Zostera marina reveals angiosperm adaptation to the sea.</title>
        <authorList>
            <person name="Olsen J.L."/>
            <person name="Rouze P."/>
            <person name="Verhelst B."/>
            <person name="Lin Y.-C."/>
            <person name="Bayer T."/>
            <person name="Collen J."/>
            <person name="Dattolo E."/>
            <person name="De Paoli E."/>
            <person name="Dittami S."/>
            <person name="Maumus F."/>
            <person name="Michel G."/>
            <person name="Kersting A."/>
            <person name="Lauritano C."/>
            <person name="Lohaus R."/>
            <person name="Toepel M."/>
            <person name="Tonon T."/>
            <person name="Vanneste K."/>
            <person name="Amirebrahimi M."/>
            <person name="Brakel J."/>
            <person name="Bostroem C."/>
            <person name="Chovatia M."/>
            <person name="Grimwood J."/>
            <person name="Jenkins J.W."/>
            <person name="Jueterbock A."/>
            <person name="Mraz A."/>
            <person name="Stam W.T."/>
            <person name="Tice H."/>
            <person name="Bornberg-Bauer E."/>
            <person name="Green P.J."/>
            <person name="Pearson G.A."/>
            <person name="Procaccini G."/>
            <person name="Duarte C.M."/>
            <person name="Schmutz J."/>
            <person name="Reusch T.B.H."/>
            <person name="Van de Peer Y."/>
        </authorList>
    </citation>
    <scope>NUCLEOTIDE SEQUENCE [LARGE SCALE GENOMIC DNA]</scope>
    <source>
        <strain evidence="3">cv. Finnish</strain>
    </source>
</reference>
<feature type="region of interest" description="Disordered" evidence="1">
    <location>
        <begin position="230"/>
        <end position="525"/>
    </location>
</feature>
<feature type="region of interest" description="Disordered" evidence="1">
    <location>
        <begin position="1"/>
        <end position="129"/>
    </location>
</feature>
<feature type="compositionally biased region" description="Acidic residues" evidence="1">
    <location>
        <begin position="459"/>
        <end position="481"/>
    </location>
</feature>
<name>A0A0K9Q167_ZOSMR</name>
<organism evidence="2 3">
    <name type="scientific">Zostera marina</name>
    <name type="common">Eelgrass</name>
    <dbReference type="NCBI Taxonomy" id="29655"/>
    <lineage>
        <taxon>Eukaryota</taxon>
        <taxon>Viridiplantae</taxon>
        <taxon>Streptophyta</taxon>
        <taxon>Embryophyta</taxon>
        <taxon>Tracheophyta</taxon>
        <taxon>Spermatophyta</taxon>
        <taxon>Magnoliopsida</taxon>
        <taxon>Liliopsida</taxon>
        <taxon>Zosteraceae</taxon>
        <taxon>Zostera</taxon>
    </lineage>
</organism>
<evidence type="ECO:0000313" key="3">
    <source>
        <dbReference type="Proteomes" id="UP000036987"/>
    </source>
</evidence>
<feature type="compositionally biased region" description="Basic and acidic residues" evidence="1">
    <location>
        <begin position="111"/>
        <end position="125"/>
    </location>
</feature>
<feature type="compositionally biased region" description="Basic and acidic residues" evidence="1">
    <location>
        <begin position="485"/>
        <end position="505"/>
    </location>
</feature>
<dbReference type="EMBL" id="LFYR01000235">
    <property type="protein sequence ID" value="KMZ74884.1"/>
    <property type="molecule type" value="Genomic_DNA"/>
</dbReference>
<feature type="compositionally biased region" description="Basic and acidic residues" evidence="1">
    <location>
        <begin position="251"/>
        <end position="262"/>
    </location>
</feature>
<feature type="compositionally biased region" description="Basic and acidic residues" evidence="1">
    <location>
        <begin position="419"/>
        <end position="442"/>
    </location>
</feature>
<dbReference type="Proteomes" id="UP000036987">
    <property type="component" value="Unassembled WGS sequence"/>
</dbReference>
<proteinExistence type="predicted"/>
<comment type="caution">
    <text evidence="2">The sequence shown here is derived from an EMBL/GenBank/DDBJ whole genome shotgun (WGS) entry which is preliminary data.</text>
</comment>